<dbReference type="Proteomes" id="UP000556026">
    <property type="component" value="Unassembled WGS sequence"/>
</dbReference>
<name>A0A6V8MNY0_9BACT</name>
<dbReference type="AlphaFoldDB" id="A0A6V8MNY0"/>
<dbReference type="EMBL" id="BLXX01000019">
    <property type="protein sequence ID" value="GFO61765.1"/>
    <property type="molecule type" value="Genomic_DNA"/>
</dbReference>
<evidence type="ECO:0000256" key="1">
    <source>
        <dbReference type="ARBA" id="ARBA00045876"/>
    </source>
</evidence>
<dbReference type="GO" id="GO:0016491">
    <property type="term" value="F:oxidoreductase activity"/>
    <property type="evidence" value="ECO:0007669"/>
    <property type="project" value="TreeGrafter"/>
</dbReference>
<organism evidence="2 3">
    <name type="scientific">Geomonas silvestris</name>
    <dbReference type="NCBI Taxonomy" id="2740184"/>
    <lineage>
        <taxon>Bacteria</taxon>
        <taxon>Pseudomonadati</taxon>
        <taxon>Thermodesulfobacteriota</taxon>
        <taxon>Desulfuromonadia</taxon>
        <taxon>Geobacterales</taxon>
        <taxon>Geobacteraceae</taxon>
        <taxon>Geomonas</taxon>
    </lineage>
</organism>
<dbReference type="SMART" id="SM00567">
    <property type="entry name" value="EZ_HEAT"/>
    <property type="match status" value="13"/>
</dbReference>
<dbReference type="SUPFAM" id="SSF48371">
    <property type="entry name" value="ARM repeat"/>
    <property type="match status" value="4"/>
</dbReference>
<dbReference type="InterPro" id="IPR004155">
    <property type="entry name" value="PBS_lyase_HEAT"/>
</dbReference>
<dbReference type="Pfam" id="PF13646">
    <property type="entry name" value="HEAT_2"/>
    <property type="match status" value="3"/>
</dbReference>
<dbReference type="Gene3D" id="1.25.10.10">
    <property type="entry name" value="Leucine-rich Repeat Variant"/>
    <property type="match status" value="5"/>
</dbReference>
<comment type="function">
    <text evidence="1">Catalyzes the hydroxylation of the N(6)-(4-aminobutyl)-L-lysine intermediate produced by deoxyhypusine synthase/DHPS on a critical lysine of the eukaryotic translation initiation factor 5A/eIF-5A. This is the second step of the post-translational modification of that lysine into an unusual amino acid residue named hypusine. Hypusination is unique to mature eIF-5A factor and is essential for its function.</text>
</comment>
<protein>
    <submittedName>
        <fullName evidence="2">PBS lyase</fullName>
    </submittedName>
</protein>
<keyword evidence="3" id="KW-1185">Reference proteome</keyword>
<dbReference type="PANTHER" id="PTHR12697:SF5">
    <property type="entry name" value="DEOXYHYPUSINE HYDROXYLASE"/>
    <property type="match status" value="1"/>
</dbReference>
<gene>
    <name evidence="2" type="ORF">GMST_40900</name>
</gene>
<keyword evidence="2" id="KW-0456">Lyase</keyword>
<dbReference type="InterPro" id="IPR016024">
    <property type="entry name" value="ARM-type_fold"/>
</dbReference>
<dbReference type="InterPro" id="IPR021133">
    <property type="entry name" value="HEAT_type_2"/>
</dbReference>
<dbReference type="PANTHER" id="PTHR12697">
    <property type="entry name" value="PBS LYASE HEAT-LIKE PROTEIN"/>
    <property type="match status" value="1"/>
</dbReference>
<comment type="caution">
    <text evidence="2">The sequence shown here is derived from an EMBL/GenBank/DDBJ whole genome shotgun (WGS) entry which is preliminary data.</text>
</comment>
<dbReference type="GO" id="GO:0016829">
    <property type="term" value="F:lyase activity"/>
    <property type="evidence" value="ECO:0007669"/>
    <property type="project" value="UniProtKB-KW"/>
</dbReference>
<evidence type="ECO:0000313" key="2">
    <source>
        <dbReference type="EMBL" id="GFO61765.1"/>
    </source>
</evidence>
<dbReference type="InterPro" id="IPR011989">
    <property type="entry name" value="ARM-like"/>
</dbReference>
<evidence type="ECO:0000313" key="3">
    <source>
        <dbReference type="Proteomes" id="UP000556026"/>
    </source>
</evidence>
<dbReference type="PROSITE" id="PS50077">
    <property type="entry name" value="HEAT_REPEAT"/>
    <property type="match status" value="1"/>
</dbReference>
<accession>A0A6V8MNY0</accession>
<sequence length="634" mass="65825">MPLLFSAMGDGSWRVRKDAVAALLAAQPLKPETVEGIIDLLRSADNAGLRASAVELLERLGNRAVAPLCGHLNDPDHDLRKFVIDILGSIGSKSCLPLLVAALDDPDPNVRVAAAENLGKIGDPKAQPQLLKVLEGGDLWLKFTVLDSLGKIGAPVPLEVLTPLLSESLLRRAVYDCLGLLGEPACAPLLVKGLGEAVKNAREAAAVALMRLRLRLGGEESEELIDRPLGELRGSAQVAGLIASLDGNDPVVLDAVVKVIGIMGEERAVAGLLAVARQERHRAACLQAFRGVGDAALATLLERYPEAHAPERAFIAQVIGELGLVAAVELVGEGLEDDAPQLRSACALALAKLAPQGAARRIASLLGDASHEVAEAALEALRRLSSREPEELTRLCSDLSQSGRPERRRDAALLLASLSDCERLGLLAKDEDAGVRTAAVNSLSRCGQSQCVGSLVMALVDESPQVRVAAAQALGEVGGAETLEPLLLALNDADPWVQTAALKGLAALGDPRALPGVAALLGDARGPVLIAGLGTVAALGSGADLAPVEAALSDGDEEVVQAAIGILSGSGTGWLERHCEALLGHPHWGVRRCFARALAESLGAEALPRLEAALAQEADPLVRGEISGLLCRLG</sequence>
<reference evidence="3" key="1">
    <citation type="submission" date="2020-06" db="EMBL/GenBank/DDBJ databases">
        <title>Draft genomic sequence of Geomonas sp. Red330.</title>
        <authorList>
            <person name="Itoh H."/>
            <person name="Zhenxing X."/>
            <person name="Ushijima N."/>
            <person name="Masuda Y."/>
            <person name="Shiratori Y."/>
            <person name="Senoo K."/>
        </authorList>
    </citation>
    <scope>NUCLEOTIDE SEQUENCE [LARGE SCALE GENOMIC DNA]</scope>
    <source>
        <strain evidence="3">Red330</strain>
    </source>
</reference>
<proteinExistence type="predicted"/>